<evidence type="ECO:0000313" key="4">
    <source>
        <dbReference type="Proteomes" id="UP000064967"/>
    </source>
</evidence>
<evidence type="ECO:0000313" key="3">
    <source>
        <dbReference type="EMBL" id="AKV03637.1"/>
    </source>
</evidence>
<dbReference type="InterPro" id="IPR028939">
    <property type="entry name" value="P5C_Rdtase_cat_N"/>
</dbReference>
<dbReference type="OrthoDB" id="5524287at2"/>
<dbReference type="GO" id="GO:0016491">
    <property type="term" value="F:oxidoreductase activity"/>
    <property type="evidence" value="ECO:0007669"/>
    <property type="project" value="UniProtKB-KW"/>
</dbReference>
<dbReference type="RefSeq" id="WP_146654376.1">
    <property type="nucleotide sequence ID" value="NZ_CP012333.1"/>
</dbReference>
<accession>A0A0K1QD89</accession>
<dbReference type="STRING" id="1391654.AKJ09_10300"/>
<keyword evidence="1" id="KW-0560">Oxidoreductase</keyword>
<dbReference type="SUPFAM" id="SSF51735">
    <property type="entry name" value="NAD(P)-binding Rossmann-fold domains"/>
    <property type="match status" value="1"/>
</dbReference>
<protein>
    <submittedName>
        <fullName evidence="3">Putative polyketide synthase</fullName>
    </submittedName>
</protein>
<name>A0A0K1QD89_9BACT</name>
<dbReference type="EMBL" id="CP012333">
    <property type="protein sequence ID" value="AKV03637.1"/>
    <property type="molecule type" value="Genomic_DNA"/>
</dbReference>
<feature type="domain" description="Pyrroline-5-carboxylate reductase catalytic N-terminal" evidence="2">
    <location>
        <begin position="2"/>
        <end position="120"/>
    </location>
</feature>
<evidence type="ECO:0000259" key="2">
    <source>
        <dbReference type="Pfam" id="PF03807"/>
    </source>
</evidence>
<evidence type="ECO:0000256" key="1">
    <source>
        <dbReference type="ARBA" id="ARBA00023002"/>
    </source>
</evidence>
<gene>
    <name evidence="3" type="ORF">AKJ09_10300</name>
</gene>
<dbReference type="KEGG" id="llu:AKJ09_10300"/>
<dbReference type="Proteomes" id="UP000064967">
    <property type="component" value="Chromosome"/>
</dbReference>
<proteinExistence type="predicted"/>
<dbReference type="PATRIC" id="fig|1391654.3.peg.10436"/>
<keyword evidence="4" id="KW-1185">Reference proteome</keyword>
<reference evidence="3 4" key="1">
    <citation type="submission" date="2015-08" db="EMBL/GenBank/DDBJ databases">
        <authorList>
            <person name="Babu N.S."/>
            <person name="Beckwith C.J."/>
            <person name="Beseler K.G."/>
            <person name="Brison A."/>
            <person name="Carone J.V."/>
            <person name="Caskin T.P."/>
            <person name="Diamond M."/>
            <person name="Durham M.E."/>
            <person name="Foxe J.M."/>
            <person name="Go M."/>
            <person name="Henderson B.A."/>
            <person name="Jones I.B."/>
            <person name="McGettigan J.A."/>
            <person name="Micheletti S.J."/>
            <person name="Nasrallah M.E."/>
            <person name="Ortiz D."/>
            <person name="Piller C.R."/>
            <person name="Privatt S.R."/>
            <person name="Schneider S.L."/>
            <person name="Sharp S."/>
            <person name="Smith T.C."/>
            <person name="Stanton J.D."/>
            <person name="Ullery H.E."/>
            <person name="Wilson R.J."/>
            <person name="Serrano M.G."/>
            <person name="Buck G."/>
            <person name="Lee V."/>
            <person name="Wang Y."/>
            <person name="Carvalho R."/>
            <person name="Voegtly L."/>
            <person name="Shi R."/>
            <person name="Duckworth R."/>
            <person name="Johnson A."/>
            <person name="Loviza R."/>
            <person name="Walstead R."/>
            <person name="Shah Z."/>
            <person name="Kiflezghi M."/>
            <person name="Wade K."/>
            <person name="Ball S.L."/>
            <person name="Bradley K.W."/>
            <person name="Asai D.J."/>
            <person name="Bowman C.A."/>
            <person name="Russell D.A."/>
            <person name="Pope W.H."/>
            <person name="Jacobs-Sera D."/>
            <person name="Hendrix R.W."/>
            <person name="Hatfull G.F."/>
        </authorList>
    </citation>
    <scope>NUCLEOTIDE SEQUENCE [LARGE SCALE GENOMIC DNA]</scope>
    <source>
        <strain evidence="3 4">DSM 27648</strain>
    </source>
</reference>
<dbReference type="Gene3D" id="3.40.50.720">
    <property type="entry name" value="NAD(P)-binding Rossmann-like Domain"/>
    <property type="match status" value="1"/>
</dbReference>
<dbReference type="AlphaFoldDB" id="A0A0K1QD89"/>
<dbReference type="InterPro" id="IPR036291">
    <property type="entry name" value="NAD(P)-bd_dom_sf"/>
</dbReference>
<sequence length="276" mass="29183">MRIGIIGTGEIGGTLTRRLTRLGHTVSIANSRGPGSAAPAIASFTPPVTGFGQTVTSGPSRPTLADLAKETGAHAVTVTDAVKKVDLVVVALNMKNVPDLPQGLFRDVPSDVVVVDTSNYYPSFRDGRIAAIEEGGTESGWVSSVLGRPVVKVFNNITAHFLAEGGRPKGAKDRIALPVAGDDARAKSVVLALVDELGFDGVDEGSLDESWRQQPGTPVYCTNLDADGVRRTLRQADRAKAPVERERSLAEFAKLPAGSTSRDMVLLQRRLFGLSV</sequence>
<dbReference type="PANTHER" id="PTHR14239">
    <property type="entry name" value="DUDULIN-RELATED"/>
    <property type="match status" value="1"/>
</dbReference>
<dbReference type="Pfam" id="PF03807">
    <property type="entry name" value="F420_oxidored"/>
    <property type="match status" value="1"/>
</dbReference>
<organism evidence="3 4">
    <name type="scientific">Labilithrix luteola</name>
    <dbReference type="NCBI Taxonomy" id="1391654"/>
    <lineage>
        <taxon>Bacteria</taxon>
        <taxon>Pseudomonadati</taxon>
        <taxon>Myxococcota</taxon>
        <taxon>Polyangia</taxon>
        <taxon>Polyangiales</taxon>
        <taxon>Labilitrichaceae</taxon>
        <taxon>Labilithrix</taxon>
    </lineage>
</organism>
<dbReference type="InterPro" id="IPR051267">
    <property type="entry name" value="STEAP_metalloreductase"/>
</dbReference>